<accession>A0A3P6RZ21</accession>
<evidence type="ECO:0000313" key="3">
    <source>
        <dbReference type="Proteomes" id="UP000271889"/>
    </source>
</evidence>
<gene>
    <name evidence="2" type="ORF">CGOC_LOCUS1276</name>
</gene>
<name>A0A3P6RZ21_CYLGO</name>
<keyword evidence="3" id="KW-1185">Reference proteome</keyword>
<feature type="compositionally biased region" description="Pro residues" evidence="1">
    <location>
        <begin position="172"/>
        <end position="189"/>
    </location>
</feature>
<dbReference type="Proteomes" id="UP000271889">
    <property type="component" value="Unassembled WGS sequence"/>
</dbReference>
<evidence type="ECO:0000256" key="1">
    <source>
        <dbReference type="SAM" id="MobiDB-lite"/>
    </source>
</evidence>
<dbReference type="EMBL" id="UYRV01002292">
    <property type="protein sequence ID" value="VDK48421.1"/>
    <property type="molecule type" value="Genomic_DNA"/>
</dbReference>
<protein>
    <submittedName>
        <fullName evidence="2">Uncharacterized protein</fullName>
    </submittedName>
</protein>
<organism evidence="2 3">
    <name type="scientific">Cylicostephanus goldi</name>
    <name type="common">Nematode worm</name>
    <dbReference type="NCBI Taxonomy" id="71465"/>
    <lineage>
        <taxon>Eukaryota</taxon>
        <taxon>Metazoa</taxon>
        <taxon>Ecdysozoa</taxon>
        <taxon>Nematoda</taxon>
        <taxon>Chromadorea</taxon>
        <taxon>Rhabditida</taxon>
        <taxon>Rhabditina</taxon>
        <taxon>Rhabditomorpha</taxon>
        <taxon>Strongyloidea</taxon>
        <taxon>Strongylidae</taxon>
        <taxon>Cylicostephanus</taxon>
    </lineage>
</organism>
<feature type="compositionally biased region" description="Low complexity" evidence="1">
    <location>
        <begin position="198"/>
        <end position="216"/>
    </location>
</feature>
<proteinExistence type="predicted"/>
<evidence type="ECO:0000313" key="2">
    <source>
        <dbReference type="EMBL" id="VDK48421.1"/>
    </source>
</evidence>
<feature type="non-terminal residue" evidence="2">
    <location>
        <position position="216"/>
    </location>
</feature>
<sequence length="216" mass="21709">MEVEADLRPILGPALVRLDPMRIKQLQSPVVYKAIDDLAKLSAQCMQVRAPLTSCEKLGEECQPSSWLCKSWKEKAVSLRFRDANVRRGGAGGSVELAGVVEDAAGNEGVVAVGAAGTVDRPVGTVGSVTVGSVGTVGSVTVGSVGTVGSVTVGPEMGVDPLGPVSSVSYDPDPPAPPFPPPDPAPDPGPDPDPDPDPAAGVAGVVAVGAAGTVDR</sequence>
<dbReference type="AlphaFoldDB" id="A0A3P6RZ21"/>
<feature type="region of interest" description="Disordered" evidence="1">
    <location>
        <begin position="156"/>
        <end position="216"/>
    </location>
</feature>
<reference evidence="2 3" key="1">
    <citation type="submission" date="2018-11" db="EMBL/GenBank/DDBJ databases">
        <authorList>
            <consortium name="Pathogen Informatics"/>
        </authorList>
    </citation>
    <scope>NUCLEOTIDE SEQUENCE [LARGE SCALE GENOMIC DNA]</scope>
</reference>
<dbReference type="OrthoDB" id="447510at2759"/>